<keyword evidence="2" id="KW-1185">Reference proteome</keyword>
<evidence type="ECO:0000313" key="1">
    <source>
        <dbReference type="EMBL" id="VDP60626.1"/>
    </source>
</evidence>
<dbReference type="Proteomes" id="UP000269396">
    <property type="component" value="Unassembled WGS sequence"/>
</dbReference>
<reference evidence="1 2" key="1">
    <citation type="submission" date="2018-11" db="EMBL/GenBank/DDBJ databases">
        <authorList>
            <consortium name="Pathogen Informatics"/>
        </authorList>
    </citation>
    <scope>NUCLEOTIDE SEQUENCE [LARGE SCALE GENOMIC DNA]</scope>
    <source>
        <strain>Denwood</strain>
        <strain evidence="2">Zambia</strain>
    </source>
</reference>
<name>A0A183PD89_9TREM</name>
<dbReference type="EMBL" id="UZAL01032334">
    <property type="protein sequence ID" value="VDP60626.1"/>
    <property type="molecule type" value="Genomic_DNA"/>
</dbReference>
<protein>
    <submittedName>
        <fullName evidence="1">Uncharacterized protein</fullName>
    </submittedName>
</protein>
<dbReference type="AlphaFoldDB" id="A0A183PD89"/>
<sequence>MLIRDSQQEILHLDFMLLGGHHQGIPVILRELILPDGFGLVSPSFTVKGVTTERSGSLLTSCRTEIYLKLIDRWVVINSMYFGSNPSGSISSLKITGTRH</sequence>
<gene>
    <name evidence="1" type="ORF">SMTD_LOCUS12325</name>
</gene>
<accession>A0A183PD89</accession>
<evidence type="ECO:0000313" key="2">
    <source>
        <dbReference type="Proteomes" id="UP000269396"/>
    </source>
</evidence>
<organism evidence="1 2">
    <name type="scientific">Schistosoma mattheei</name>
    <dbReference type="NCBI Taxonomy" id="31246"/>
    <lineage>
        <taxon>Eukaryota</taxon>
        <taxon>Metazoa</taxon>
        <taxon>Spiralia</taxon>
        <taxon>Lophotrochozoa</taxon>
        <taxon>Platyhelminthes</taxon>
        <taxon>Trematoda</taxon>
        <taxon>Digenea</taxon>
        <taxon>Strigeidida</taxon>
        <taxon>Schistosomatoidea</taxon>
        <taxon>Schistosomatidae</taxon>
        <taxon>Schistosoma</taxon>
    </lineage>
</organism>
<proteinExistence type="predicted"/>